<dbReference type="AlphaFoldDB" id="A0AAE1HDU8"/>
<dbReference type="Proteomes" id="UP001219518">
    <property type="component" value="Unassembled WGS sequence"/>
</dbReference>
<reference evidence="1" key="1">
    <citation type="submission" date="2021-07" db="EMBL/GenBank/DDBJ databases">
        <authorList>
            <person name="Catto M.A."/>
            <person name="Jacobson A."/>
            <person name="Kennedy G."/>
            <person name="Labadie P."/>
            <person name="Hunt B.G."/>
            <person name="Srinivasan R."/>
        </authorList>
    </citation>
    <scope>NUCLEOTIDE SEQUENCE</scope>
    <source>
        <strain evidence="1">PL_HMW_Pooled</strain>
        <tissue evidence="1">Head</tissue>
    </source>
</reference>
<protein>
    <submittedName>
        <fullName evidence="1">Structural polyprotein</fullName>
    </submittedName>
</protein>
<evidence type="ECO:0000313" key="2">
    <source>
        <dbReference type="Proteomes" id="UP001219518"/>
    </source>
</evidence>
<proteinExistence type="predicted"/>
<dbReference type="EMBL" id="JAHWGI010000975">
    <property type="protein sequence ID" value="KAK3919283.1"/>
    <property type="molecule type" value="Genomic_DNA"/>
</dbReference>
<sequence length="109" mass="11693">MRGDYSRVTRLDTVLSDLKLVFNEGQLAGDLRGESDEGGEIRRSVGAKAGEVSGGAAPLLQAALETGSCSACYPCNKLPAKYNREVCRSTLHQNTNEFSQDIKGKNDKG</sequence>
<accession>A0AAE1HDU8</accession>
<reference evidence="1" key="2">
    <citation type="journal article" date="2023" name="BMC Genomics">
        <title>Pest status, molecular evolution, and epigenetic factors derived from the genome assembly of Frankliniella fusca, a thysanopteran phytovirus vector.</title>
        <authorList>
            <person name="Catto M.A."/>
            <person name="Labadie P.E."/>
            <person name="Jacobson A.L."/>
            <person name="Kennedy G.G."/>
            <person name="Srinivasan R."/>
            <person name="Hunt B.G."/>
        </authorList>
    </citation>
    <scope>NUCLEOTIDE SEQUENCE</scope>
    <source>
        <strain evidence="1">PL_HMW_Pooled</strain>
    </source>
</reference>
<organism evidence="1 2">
    <name type="scientific">Frankliniella fusca</name>
    <dbReference type="NCBI Taxonomy" id="407009"/>
    <lineage>
        <taxon>Eukaryota</taxon>
        <taxon>Metazoa</taxon>
        <taxon>Ecdysozoa</taxon>
        <taxon>Arthropoda</taxon>
        <taxon>Hexapoda</taxon>
        <taxon>Insecta</taxon>
        <taxon>Pterygota</taxon>
        <taxon>Neoptera</taxon>
        <taxon>Paraneoptera</taxon>
        <taxon>Thysanoptera</taxon>
        <taxon>Terebrantia</taxon>
        <taxon>Thripoidea</taxon>
        <taxon>Thripidae</taxon>
        <taxon>Frankliniella</taxon>
    </lineage>
</organism>
<comment type="caution">
    <text evidence="1">The sequence shown here is derived from an EMBL/GenBank/DDBJ whole genome shotgun (WGS) entry which is preliminary data.</text>
</comment>
<evidence type="ECO:0000313" key="1">
    <source>
        <dbReference type="EMBL" id="KAK3919283.1"/>
    </source>
</evidence>
<keyword evidence="2" id="KW-1185">Reference proteome</keyword>
<gene>
    <name evidence="1" type="ORF">KUF71_008432</name>
</gene>
<name>A0AAE1HDU8_9NEOP</name>